<dbReference type="InterPro" id="IPR029069">
    <property type="entry name" value="HotDog_dom_sf"/>
</dbReference>
<accession>A0ABP9D168</accession>
<keyword evidence="4" id="KW-1185">Reference proteome</keyword>
<feature type="domain" description="MaoC-like" evidence="2">
    <location>
        <begin position="1"/>
        <end position="69"/>
    </location>
</feature>
<dbReference type="Gene3D" id="3.10.129.10">
    <property type="entry name" value="Hotdog Thioesterase"/>
    <property type="match status" value="1"/>
</dbReference>
<dbReference type="SUPFAM" id="SSF54637">
    <property type="entry name" value="Thioesterase/thiol ester dehydrase-isomerase"/>
    <property type="match status" value="1"/>
</dbReference>
<dbReference type="Pfam" id="PF01575">
    <property type="entry name" value="MaoC_dehydratas"/>
    <property type="match status" value="1"/>
</dbReference>
<organism evidence="3 4">
    <name type="scientific">Tomitella cavernea</name>
    <dbReference type="NCBI Taxonomy" id="1387982"/>
    <lineage>
        <taxon>Bacteria</taxon>
        <taxon>Bacillati</taxon>
        <taxon>Actinomycetota</taxon>
        <taxon>Actinomycetes</taxon>
        <taxon>Mycobacteriales</taxon>
        <taxon>Tomitella</taxon>
    </lineage>
</organism>
<dbReference type="Proteomes" id="UP001500839">
    <property type="component" value="Unassembled WGS sequence"/>
</dbReference>
<reference evidence="4" key="1">
    <citation type="journal article" date="2019" name="Int. J. Syst. Evol. Microbiol.">
        <title>The Global Catalogue of Microorganisms (GCM) 10K type strain sequencing project: providing services to taxonomists for standard genome sequencing and annotation.</title>
        <authorList>
            <consortium name="The Broad Institute Genomics Platform"/>
            <consortium name="The Broad Institute Genome Sequencing Center for Infectious Disease"/>
            <person name="Wu L."/>
            <person name="Ma J."/>
        </authorList>
    </citation>
    <scope>NUCLEOTIDE SEQUENCE [LARGE SCALE GENOMIC DNA]</scope>
    <source>
        <strain evidence="4">JCM 18542</strain>
    </source>
</reference>
<comment type="similarity">
    <text evidence="1">Belongs to the enoyl-CoA hydratase/isomerase family.</text>
</comment>
<dbReference type="EMBL" id="BAABKQ010000001">
    <property type="protein sequence ID" value="GAA4823734.1"/>
    <property type="molecule type" value="Genomic_DNA"/>
</dbReference>
<evidence type="ECO:0000313" key="3">
    <source>
        <dbReference type="EMBL" id="GAA4823734.1"/>
    </source>
</evidence>
<evidence type="ECO:0000313" key="4">
    <source>
        <dbReference type="Proteomes" id="UP001500839"/>
    </source>
</evidence>
<dbReference type="InterPro" id="IPR002539">
    <property type="entry name" value="MaoC-like_dom"/>
</dbReference>
<name>A0ABP9D168_9ACTN</name>
<protein>
    <recommendedName>
        <fullName evidence="2">MaoC-like domain-containing protein</fullName>
    </recommendedName>
</protein>
<comment type="caution">
    <text evidence="3">The sequence shown here is derived from an EMBL/GenBank/DDBJ whole genome shotgun (WGS) entry which is preliminary data.</text>
</comment>
<evidence type="ECO:0000259" key="2">
    <source>
        <dbReference type="Pfam" id="PF01575"/>
    </source>
</evidence>
<sequence length="79" mass="8416">MDQEKAAQGPFGTTIAHGFLTLSLVPMLAGEVYAVEGIAMGINYRANRLRFPSTVPAGSRVRTDVELLAVEPSGQGARR</sequence>
<evidence type="ECO:0000256" key="1">
    <source>
        <dbReference type="ARBA" id="ARBA00005254"/>
    </source>
</evidence>
<dbReference type="PANTHER" id="PTHR42993:SF1">
    <property type="entry name" value="MAOC-LIKE DEHYDRATASE DOMAIN-CONTAINING PROTEIN"/>
    <property type="match status" value="1"/>
</dbReference>
<gene>
    <name evidence="3" type="ORF">GCM10023353_35710</name>
</gene>
<dbReference type="PANTHER" id="PTHR42993">
    <property type="entry name" value="MAOC-LIKE DEHYDRATASE DOMAIN-CONTAINING PROTEIN"/>
    <property type="match status" value="1"/>
</dbReference>
<proteinExistence type="inferred from homology"/>